<dbReference type="GO" id="GO:0005739">
    <property type="term" value="C:mitochondrion"/>
    <property type="evidence" value="ECO:0007669"/>
    <property type="project" value="TreeGrafter"/>
</dbReference>
<dbReference type="GO" id="GO:0017101">
    <property type="term" value="C:aminoacyl-tRNA synthetase multienzyme complex"/>
    <property type="evidence" value="ECO:0007669"/>
    <property type="project" value="TreeGrafter"/>
</dbReference>
<dbReference type="InterPro" id="IPR044136">
    <property type="entry name" value="Lys-tRNA-ligase_II_N"/>
</dbReference>
<evidence type="ECO:0000256" key="2">
    <source>
        <dbReference type="ARBA" id="ARBA00013166"/>
    </source>
</evidence>
<comment type="catalytic activity">
    <reaction evidence="10 11">
        <text>tRNA(Lys) + L-lysine + ATP = L-lysyl-tRNA(Lys) + AMP + diphosphate</text>
        <dbReference type="Rhea" id="RHEA:20792"/>
        <dbReference type="Rhea" id="RHEA-COMP:9696"/>
        <dbReference type="Rhea" id="RHEA-COMP:9697"/>
        <dbReference type="ChEBI" id="CHEBI:30616"/>
        <dbReference type="ChEBI" id="CHEBI:32551"/>
        <dbReference type="ChEBI" id="CHEBI:33019"/>
        <dbReference type="ChEBI" id="CHEBI:78442"/>
        <dbReference type="ChEBI" id="CHEBI:78529"/>
        <dbReference type="ChEBI" id="CHEBI:456215"/>
        <dbReference type="EC" id="6.1.1.6"/>
    </reaction>
</comment>
<dbReference type="PROSITE" id="PS50862">
    <property type="entry name" value="AA_TRNA_LIGASE_II"/>
    <property type="match status" value="1"/>
</dbReference>
<dbReference type="Pfam" id="PF00152">
    <property type="entry name" value="tRNA-synt_2"/>
    <property type="match status" value="1"/>
</dbReference>
<sequence>MFIYGFSPFNHRSLLQFWRYSNILFLKLKSPIIRCKNNEITKRLYSELTEITKNSLTSKNVEKRIKPTYRYFIDATEYFEIRRHAVEYLKLSGESPYPHNFRVTLSLKDFINRYRDLEIGQIMRDNIWFVAGRVMSKRKSSSKLIFYDLKQEGVKIQIVSDASYFSSEQEFLDINRKIRRGDIIGCKGYPYKSNTGELSLKPTCIQTLAPCLHLFPHPYFGLKDIHKKFQQRYLDLLINDSVCHQLITRSDVLKYIRKFFHKQNFTEVETPYLSMIPSNNDNRFFKTHHNKLDMNLNLRMTSGLYLKELIIAEFNKIFEIGHFFKNEATDKFRSSEFTACEFYMAYKDFDYLMKFTESLISEMVKSLTGSYKIKYHLDGTSGPEYEIDFTSPFKRVKMWPFLESALEMKLPEPKSLYSLESKKMLIDVCGKHGIKCPEPQTSSKLLNKLVEHFVEKSTVSPTFVCDYPVIMSLLAKQHSDTIGLSERFELFIKRMKIINAYTALNDPVEQRQRLVEDRVFGADEISMIGGTYLAALEHGLPPTVGGKIDVDKLALILTNNNDIREILWFPLVPPE</sequence>
<dbReference type="InterPro" id="IPR045864">
    <property type="entry name" value="aa-tRNA-synth_II/BPL/LPL"/>
</dbReference>
<dbReference type="EC" id="6.1.1.6" evidence="2 11"/>
<dbReference type="InterPro" id="IPR004365">
    <property type="entry name" value="NA-bd_OB_tRNA"/>
</dbReference>
<comment type="similarity">
    <text evidence="1">Belongs to the class-II aminoacyl-tRNA synthetase family.</text>
</comment>
<evidence type="ECO:0000256" key="5">
    <source>
        <dbReference type="ARBA" id="ARBA00022741"/>
    </source>
</evidence>
<dbReference type="FunFam" id="2.40.50.140:FF:000050">
    <property type="entry name" value="Lysine--tRNA ligase"/>
    <property type="match status" value="1"/>
</dbReference>
<dbReference type="InterPro" id="IPR006195">
    <property type="entry name" value="aa-tRNA-synth_II"/>
</dbReference>
<dbReference type="InterPro" id="IPR004364">
    <property type="entry name" value="Aa-tRNA-synt_II"/>
</dbReference>
<dbReference type="Proteomes" id="UP001497382">
    <property type="component" value="Unassembled WGS sequence"/>
</dbReference>
<feature type="domain" description="Aminoacyl-transfer RNA synthetases class-II family profile" evidence="12">
    <location>
        <begin position="249"/>
        <end position="573"/>
    </location>
</feature>
<dbReference type="InterPro" id="IPR002313">
    <property type="entry name" value="Lys-tRNA-ligase_II"/>
</dbReference>
<dbReference type="PANTHER" id="PTHR42918:SF9">
    <property type="entry name" value="LYSINE--TRNA LIGASE"/>
    <property type="match status" value="1"/>
</dbReference>
<keyword evidence="5" id="KW-0547">Nucleotide-binding</keyword>
<keyword evidence="6" id="KW-0067">ATP-binding</keyword>
<keyword evidence="7" id="KW-0648">Protein biosynthesis</keyword>
<evidence type="ECO:0000313" key="13">
    <source>
        <dbReference type="EMBL" id="CAL1292474.1"/>
    </source>
</evidence>
<dbReference type="SUPFAM" id="SSF50249">
    <property type="entry name" value="Nucleic acid-binding proteins"/>
    <property type="match status" value="1"/>
</dbReference>
<dbReference type="GO" id="GO:0004824">
    <property type="term" value="F:lysine-tRNA ligase activity"/>
    <property type="evidence" value="ECO:0007669"/>
    <property type="project" value="UniProtKB-EC"/>
</dbReference>
<accession>A0AAV2BAI3</accession>
<dbReference type="CDD" id="cd04322">
    <property type="entry name" value="LysRS_N"/>
    <property type="match status" value="1"/>
</dbReference>
<dbReference type="EMBL" id="CAXIEN010000307">
    <property type="protein sequence ID" value="CAL1292474.1"/>
    <property type="molecule type" value="Genomic_DNA"/>
</dbReference>
<reference evidence="13 14" key="1">
    <citation type="submission" date="2024-04" db="EMBL/GenBank/DDBJ databases">
        <authorList>
            <person name="Rising A."/>
            <person name="Reimegard J."/>
            <person name="Sonavane S."/>
            <person name="Akerstrom W."/>
            <person name="Nylinder S."/>
            <person name="Hedman E."/>
            <person name="Kallberg Y."/>
        </authorList>
    </citation>
    <scope>NUCLEOTIDE SEQUENCE [LARGE SCALE GENOMIC DNA]</scope>
</reference>
<dbReference type="InterPro" id="IPR012340">
    <property type="entry name" value="NA-bd_OB-fold"/>
</dbReference>
<evidence type="ECO:0000256" key="3">
    <source>
        <dbReference type="ARBA" id="ARBA00015745"/>
    </source>
</evidence>
<evidence type="ECO:0000259" key="12">
    <source>
        <dbReference type="PROSITE" id="PS50862"/>
    </source>
</evidence>
<name>A0AAV2BAI3_9ARAC</name>
<dbReference type="SUPFAM" id="SSF55681">
    <property type="entry name" value="Class II aaRS and biotin synthetases"/>
    <property type="match status" value="1"/>
</dbReference>
<dbReference type="Gene3D" id="3.30.930.10">
    <property type="entry name" value="Bira Bifunctional Protein, Domain 2"/>
    <property type="match status" value="1"/>
</dbReference>
<evidence type="ECO:0000256" key="6">
    <source>
        <dbReference type="ARBA" id="ARBA00022840"/>
    </source>
</evidence>
<dbReference type="InterPro" id="IPR018149">
    <property type="entry name" value="Lys-tRNA-synth_II_C"/>
</dbReference>
<dbReference type="GO" id="GO:0005829">
    <property type="term" value="C:cytosol"/>
    <property type="evidence" value="ECO:0007669"/>
    <property type="project" value="TreeGrafter"/>
</dbReference>
<dbReference type="Gene3D" id="2.40.50.140">
    <property type="entry name" value="Nucleic acid-binding proteins"/>
    <property type="match status" value="1"/>
</dbReference>
<evidence type="ECO:0000256" key="4">
    <source>
        <dbReference type="ARBA" id="ARBA00022598"/>
    </source>
</evidence>
<evidence type="ECO:0000256" key="8">
    <source>
        <dbReference type="ARBA" id="ARBA00023146"/>
    </source>
</evidence>
<dbReference type="PRINTS" id="PR00982">
    <property type="entry name" value="TRNASYNTHLYS"/>
</dbReference>
<evidence type="ECO:0000256" key="1">
    <source>
        <dbReference type="ARBA" id="ARBA00008226"/>
    </source>
</evidence>
<dbReference type="GO" id="GO:0005524">
    <property type="term" value="F:ATP binding"/>
    <property type="evidence" value="ECO:0007669"/>
    <property type="project" value="UniProtKB-KW"/>
</dbReference>
<dbReference type="PANTHER" id="PTHR42918">
    <property type="entry name" value="LYSYL-TRNA SYNTHETASE"/>
    <property type="match status" value="1"/>
</dbReference>
<dbReference type="GO" id="GO:0000049">
    <property type="term" value="F:tRNA binding"/>
    <property type="evidence" value="ECO:0007669"/>
    <property type="project" value="TreeGrafter"/>
</dbReference>
<proteinExistence type="inferred from homology"/>
<dbReference type="NCBIfam" id="TIGR00499">
    <property type="entry name" value="lysS_bact"/>
    <property type="match status" value="1"/>
</dbReference>
<comment type="caution">
    <text evidence="13">The sequence shown here is derived from an EMBL/GenBank/DDBJ whole genome shotgun (WGS) entry which is preliminary data.</text>
</comment>
<keyword evidence="8" id="KW-0030">Aminoacyl-tRNA synthetase</keyword>
<evidence type="ECO:0000256" key="7">
    <source>
        <dbReference type="ARBA" id="ARBA00022917"/>
    </source>
</evidence>
<dbReference type="GO" id="GO:0006430">
    <property type="term" value="P:lysyl-tRNA aminoacylation"/>
    <property type="evidence" value="ECO:0007669"/>
    <property type="project" value="InterPro"/>
</dbReference>
<protein>
    <recommendedName>
        <fullName evidence="3 11">Lysine--tRNA ligase</fullName>
        <ecNumber evidence="2 11">6.1.1.6</ecNumber>
    </recommendedName>
    <alternativeName>
        <fullName evidence="9 11">Lysyl-tRNA synthetase</fullName>
    </alternativeName>
</protein>
<evidence type="ECO:0000256" key="9">
    <source>
        <dbReference type="ARBA" id="ARBA00030563"/>
    </source>
</evidence>
<evidence type="ECO:0000256" key="11">
    <source>
        <dbReference type="RuleBase" id="RU003748"/>
    </source>
</evidence>
<keyword evidence="14" id="KW-1185">Reference proteome</keyword>
<evidence type="ECO:0000313" key="14">
    <source>
        <dbReference type="Proteomes" id="UP001497382"/>
    </source>
</evidence>
<dbReference type="AlphaFoldDB" id="A0AAV2BAI3"/>
<organism evidence="13 14">
    <name type="scientific">Larinioides sclopetarius</name>
    <dbReference type="NCBI Taxonomy" id="280406"/>
    <lineage>
        <taxon>Eukaryota</taxon>
        <taxon>Metazoa</taxon>
        <taxon>Ecdysozoa</taxon>
        <taxon>Arthropoda</taxon>
        <taxon>Chelicerata</taxon>
        <taxon>Arachnida</taxon>
        <taxon>Araneae</taxon>
        <taxon>Araneomorphae</taxon>
        <taxon>Entelegynae</taxon>
        <taxon>Araneoidea</taxon>
        <taxon>Araneidae</taxon>
        <taxon>Larinioides</taxon>
    </lineage>
</organism>
<gene>
    <name evidence="13" type="ORF">LARSCL_LOCUS17679</name>
</gene>
<keyword evidence="4" id="KW-0436">Ligase</keyword>
<dbReference type="Pfam" id="PF01336">
    <property type="entry name" value="tRNA_anti-codon"/>
    <property type="match status" value="1"/>
</dbReference>
<evidence type="ECO:0000256" key="10">
    <source>
        <dbReference type="ARBA" id="ARBA00048573"/>
    </source>
</evidence>